<name>A0ABY9BKK1_VITVI</name>
<dbReference type="Proteomes" id="UP001227230">
    <property type="component" value="Chromosome 3"/>
</dbReference>
<evidence type="ECO:0000313" key="2">
    <source>
        <dbReference type="EMBL" id="WJZ83311.1"/>
    </source>
</evidence>
<evidence type="ECO:0000313" key="3">
    <source>
        <dbReference type="Proteomes" id="UP001227230"/>
    </source>
</evidence>
<feature type="compositionally biased region" description="Low complexity" evidence="1">
    <location>
        <begin position="47"/>
        <end position="58"/>
    </location>
</feature>
<proteinExistence type="predicted"/>
<protein>
    <submittedName>
        <fullName evidence="2">Uncharacterized protein</fullName>
    </submittedName>
</protein>
<accession>A0ABY9BKK1</accession>
<feature type="compositionally biased region" description="Basic and acidic residues" evidence="1">
    <location>
        <begin position="87"/>
        <end position="96"/>
    </location>
</feature>
<organism evidence="2 3">
    <name type="scientific">Vitis vinifera</name>
    <name type="common">Grape</name>
    <dbReference type="NCBI Taxonomy" id="29760"/>
    <lineage>
        <taxon>Eukaryota</taxon>
        <taxon>Viridiplantae</taxon>
        <taxon>Streptophyta</taxon>
        <taxon>Embryophyta</taxon>
        <taxon>Tracheophyta</taxon>
        <taxon>Spermatophyta</taxon>
        <taxon>Magnoliopsida</taxon>
        <taxon>eudicotyledons</taxon>
        <taxon>Gunneridae</taxon>
        <taxon>Pentapetalae</taxon>
        <taxon>rosids</taxon>
        <taxon>Vitales</taxon>
        <taxon>Vitaceae</taxon>
        <taxon>Viteae</taxon>
        <taxon>Vitis</taxon>
    </lineage>
</organism>
<evidence type="ECO:0000256" key="1">
    <source>
        <dbReference type="SAM" id="MobiDB-lite"/>
    </source>
</evidence>
<feature type="compositionally biased region" description="Polar residues" evidence="1">
    <location>
        <begin position="71"/>
        <end position="86"/>
    </location>
</feature>
<gene>
    <name evidence="2" type="ORF">VitviT2T_003003</name>
</gene>
<dbReference type="EMBL" id="CP126650">
    <property type="protein sequence ID" value="WJZ83311.1"/>
    <property type="molecule type" value="Genomic_DNA"/>
</dbReference>
<feature type="region of interest" description="Disordered" evidence="1">
    <location>
        <begin position="40"/>
        <end position="117"/>
    </location>
</feature>
<reference evidence="2 3" key="1">
    <citation type="journal article" date="2023" name="Hortic Res">
        <title>The complete reference genome for grapevine (Vitis vinifera L.) genetics and breeding.</title>
        <authorList>
            <person name="Shi X."/>
            <person name="Cao S."/>
            <person name="Wang X."/>
            <person name="Huang S."/>
            <person name="Wang Y."/>
            <person name="Liu Z."/>
            <person name="Liu W."/>
            <person name="Leng X."/>
            <person name="Peng Y."/>
            <person name="Wang N."/>
            <person name="Wang Y."/>
            <person name="Ma Z."/>
            <person name="Xu X."/>
            <person name="Zhang F."/>
            <person name="Xue H."/>
            <person name="Zhong H."/>
            <person name="Wang Y."/>
            <person name="Zhang K."/>
            <person name="Velt A."/>
            <person name="Avia K."/>
            <person name="Holtgrawe D."/>
            <person name="Grimplet J."/>
            <person name="Matus J.T."/>
            <person name="Ware D."/>
            <person name="Wu X."/>
            <person name="Wang H."/>
            <person name="Liu C."/>
            <person name="Fang Y."/>
            <person name="Rustenholz C."/>
            <person name="Cheng Z."/>
            <person name="Xiao H."/>
            <person name="Zhou Y."/>
        </authorList>
    </citation>
    <scope>NUCLEOTIDE SEQUENCE [LARGE SCALE GENOMIC DNA]</scope>
    <source>
        <strain evidence="3">cv. Pinot noir / PN40024</strain>
        <tissue evidence="2">Leaf</tissue>
    </source>
</reference>
<keyword evidence="3" id="KW-1185">Reference proteome</keyword>
<sequence length="117" mass="12808">MGTHVAITVNGSNCHFELNVFKTVIAIGFPTSISKGWEFRRRDSDVDSSSDNSKSSSRGEPFLKKHRLVSSLISPGNDATSGTPRSQPEDKSDHNSGDQFKTGKANKMQIGSIKRRL</sequence>